<reference evidence="3" key="1">
    <citation type="submission" date="2022-10" db="EMBL/GenBank/DDBJ databases">
        <title>Genome assembly of Pristionchus species.</title>
        <authorList>
            <person name="Yoshida K."/>
            <person name="Sommer R.J."/>
        </authorList>
    </citation>
    <scope>NUCLEOTIDE SEQUENCE [LARGE SCALE GENOMIC DNA]</scope>
    <source>
        <strain evidence="3">RS5460</strain>
    </source>
</reference>
<feature type="non-terminal residue" evidence="2">
    <location>
        <position position="1"/>
    </location>
</feature>
<sequence length="141" mass="15915">RCIQILSPTECVPIDILPRILSFANLRDRLSLRACSRAMEQAISQSELCLLGEECENISFYGLTVCIGTGLRLSHGKGNANGGLDEIVRLRKRLFQRAIVRSVLIDRVDLNRIPMDFIENFIEGCIFRDLSISVLGEEYNE</sequence>
<dbReference type="Pfam" id="PF00646">
    <property type="entry name" value="F-box"/>
    <property type="match status" value="1"/>
</dbReference>
<feature type="non-terminal residue" evidence="2">
    <location>
        <position position="141"/>
    </location>
</feature>
<evidence type="ECO:0000259" key="1">
    <source>
        <dbReference type="Pfam" id="PF00646"/>
    </source>
</evidence>
<evidence type="ECO:0000313" key="3">
    <source>
        <dbReference type="Proteomes" id="UP001328107"/>
    </source>
</evidence>
<dbReference type="EMBL" id="BTRK01000004">
    <property type="protein sequence ID" value="GMR49254.1"/>
    <property type="molecule type" value="Genomic_DNA"/>
</dbReference>
<proteinExistence type="predicted"/>
<dbReference type="Proteomes" id="UP001328107">
    <property type="component" value="Unassembled WGS sequence"/>
</dbReference>
<name>A0AAN5CRX3_9BILA</name>
<comment type="caution">
    <text evidence="2">The sequence shown here is derived from an EMBL/GenBank/DDBJ whole genome shotgun (WGS) entry which is preliminary data.</text>
</comment>
<organism evidence="2 3">
    <name type="scientific">Pristionchus mayeri</name>
    <dbReference type="NCBI Taxonomy" id="1317129"/>
    <lineage>
        <taxon>Eukaryota</taxon>
        <taxon>Metazoa</taxon>
        <taxon>Ecdysozoa</taxon>
        <taxon>Nematoda</taxon>
        <taxon>Chromadorea</taxon>
        <taxon>Rhabditida</taxon>
        <taxon>Rhabditina</taxon>
        <taxon>Diplogasteromorpha</taxon>
        <taxon>Diplogasteroidea</taxon>
        <taxon>Neodiplogasteridae</taxon>
        <taxon>Pristionchus</taxon>
    </lineage>
</organism>
<evidence type="ECO:0000313" key="2">
    <source>
        <dbReference type="EMBL" id="GMR49254.1"/>
    </source>
</evidence>
<keyword evidence="3" id="KW-1185">Reference proteome</keyword>
<accession>A0AAN5CRX3</accession>
<feature type="domain" description="F-box" evidence="1">
    <location>
        <begin position="12"/>
        <end position="48"/>
    </location>
</feature>
<protein>
    <recommendedName>
        <fullName evidence="1">F-box domain-containing protein</fullName>
    </recommendedName>
</protein>
<gene>
    <name evidence="2" type="ORF">PMAYCL1PPCAC_19449</name>
</gene>
<dbReference type="AlphaFoldDB" id="A0AAN5CRX3"/>
<dbReference type="InterPro" id="IPR001810">
    <property type="entry name" value="F-box_dom"/>
</dbReference>